<sequence>MEMPICPQHLGEIDCYPWFEANPKISATDARTQVTGSSTSDDCSRAPCIGRSPVLDEPQGDEIPRSPPGCAERKRKPSTAGARLITGKSQVRRKKISERMDVLQGLVPGCHQMKGKALILDEIINYVRSLQNQVEFLSTKLALLSPVLHDLGYLSGQPEDDSSFRRQDLEQEQRCLDEMEFDDMLLFSVENIEDPL</sequence>
<dbReference type="SUPFAM" id="SSF47459">
    <property type="entry name" value="HLH, helix-loop-helix DNA-binding domain"/>
    <property type="match status" value="1"/>
</dbReference>
<evidence type="ECO:0000256" key="4">
    <source>
        <dbReference type="ARBA" id="ARBA00023163"/>
    </source>
</evidence>
<feature type="domain" description="BHLH" evidence="7">
    <location>
        <begin position="80"/>
        <end position="130"/>
    </location>
</feature>
<evidence type="ECO:0000256" key="3">
    <source>
        <dbReference type="ARBA" id="ARBA00023015"/>
    </source>
</evidence>
<evidence type="ECO:0000256" key="1">
    <source>
        <dbReference type="ARBA" id="ARBA00004123"/>
    </source>
</evidence>
<evidence type="ECO:0000256" key="5">
    <source>
        <dbReference type="ARBA" id="ARBA00023242"/>
    </source>
</evidence>
<reference evidence="9" key="2">
    <citation type="submission" date="2021-05" db="UniProtKB">
        <authorList>
            <consortium name="EnsemblPlants"/>
        </authorList>
    </citation>
    <scope>IDENTIFICATION</scope>
    <source>
        <strain evidence="9">subsp. malaccensis</strain>
    </source>
</reference>
<evidence type="ECO:0000313" key="8">
    <source>
        <dbReference type="EMBL" id="CAG1833850.1"/>
    </source>
</evidence>
<accession>A0A804KEK9</accession>
<dbReference type="InterPro" id="IPR024097">
    <property type="entry name" value="bHLH_ZIP_TF"/>
</dbReference>
<protein>
    <submittedName>
        <fullName evidence="8">(wild Malaysian banana) hypothetical protein</fullName>
    </submittedName>
</protein>
<evidence type="ECO:0000256" key="6">
    <source>
        <dbReference type="SAM" id="MobiDB-lite"/>
    </source>
</evidence>
<dbReference type="InParanoid" id="A0A804KEK9"/>
<dbReference type="PANTHER" id="PTHR12565">
    <property type="entry name" value="STEROL REGULATORY ELEMENT-BINDING PROTEIN"/>
    <property type="match status" value="1"/>
</dbReference>
<dbReference type="Proteomes" id="UP000012960">
    <property type="component" value="Unplaced"/>
</dbReference>
<dbReference type="GO" id="GO:0003700">
    <property type="term" value="F:DNA-binding transcription factor activity"/>
    <property type="evidence" value="ECO:0000318"/>
    <property type="project" value="GO_Central"/>
</dbReference>
<comment type="similarity">
    <text evidence="2">Belongs to the bHLH protein family.</text>
</comment>
<evidence type="ECO:0000313" key="9">
    <source>
        <dbReference type="EnsemblPlants" id="Ma09_p01000.1"/>
    </source>
</evidence>
<dbReference type="AlphaFoldDB" id="A0A804KEK9"/>
<organism evidence="9 10">
    <name type="scientific">Musa acuminata subsp. malaccensis</name>
    <name type="common">Wild banana</name>
    <name type="synonym">Musa malaccensis</name>
    <dbReference type="NCBI Taxonomy" id="214687"/>
    <lineage>
        <taxon>Eukaryota</taxon>
        <taxon>Viridiplantae</taxon>
        <taxon>Streptophyta</taxon>
        <taxon>Embryophyta</taxon>
        <taxon>Tracheophyta</taxon>
        <taxon>Spermatophyta</taxon>
        <taxon>Magnoliopsida</taxon>
        <taxon>Liliopsida</taxon>
        <taxon>Zingiberales</taxon>
        <taxon>Musaceae</taxon>
        <taxon>Musa</taxon>
    </lineage>
</organism>
<proteinExistence type="inferred from homology"/>
<dbReference type="InterPro" id="IPR011598">
    <property type="entry name" value="bHLH_dom"/>
</dbReference>
<dbReference type="PROSITE" id="PS50888">
    <property type="entry name" value="BHLH"/>
    <property type="match status" value="1"/>
</dbReference>
<name>A0A804KEK9_MUSAM</name>
<keyword evidence="3" id="KW-0805">Transcription regulation</keyword>
<dbReference type="GO" id="GO:0005634">
    <property type="term" value="C:nucleus"/>
    <property type="evidence" value="ECO:0000318"/>
    <property type="project" value="GO_Central"/>
</dbReference>
<evidence type="ECO:0000313" key="10">
    <source>
        <dbReference type="Proteomes" id="UP000012960"/>
    </source>
</evidence>
<dbReference type="EMBL" id="HG996474">
    <property type="protein sequence ID" value="CAG1833850.1"/>
    <property type="molecule type" value="Genomic_DNA"/>
</dbReference>
<dbReference type="EnsemblPlants" id="Ma09_t01000.1">
    <property type="protein sequence ID" value="Ma09_p01000.1"/>
    <property type="gene ID" value="Ma09_g01000"/>
</dbReference>
<gene>
    <name evidence="8" type="ORF">GSMUA_219550.1</name>
</gene>
<dbReference type="PANTHER" id="PTHR12565:SF458">
    <property type="entry name" value="TRANSCRIPTION FACTOR BHLH49"/>
    <property type="match status" value="1"/>
</dbReference>
<dbReference type="InterPro" id="IPR036638">
    <property type="entry name" value="HLH_DNA-bd_sf"/>
</dbReference>
<dbReference type="Gene3D" id="4.10.280.10">
    <property type="entry name" value="Helix-loop-helix DNA-binding domain"/>
    <property type="match status" value="1"/>
</dbReference>
<evidence type="ECO:0000256" key="2">
    <source>
        <dbReference type="ARBA" id="ARBA00005510"/>
    </source>
</evidence>
<keyword evidence="5" id="KW-0539">Nucleus</keyword>
<reference evidence="8" key="1">
    <citation type="submission" date="2021-03" db="EMBL/GenBank/DDBJ databases">
        <authorList>
            <consortium name="Genoscope - CEA"/>
            <person name="William W."/>
        </authorList>
    </citation>
    <scope>NUCLEOTIDE SEQUENCE</scope>
    <source>
        <strain evidence="8">Doubled-haploid Pahang</strain>
    </source>
</reference>
<evidence type="ECO:0000259" key="7">
    <source>
        <dbReference type="PROSITE" id="PS50888"/>
    </source>
</evidence>
<feature type="region of interest" description="Disordered" evidence="6">
    <location>
        <begin position="54"/>
        <end position="80"/>
    </location>
</feature>
<keyword evidence="10" id="KW-1185">Reference proteome</keyword>
<comment type="subcellular location">
    <subcellularLocation>
        <location evidence="1">Nucleus</location>
    </subcellularLocation>
</comment>
<dbReference type="GO" id="GO:0046983">
    <property type="term" value="F:protein dimerization activity"/>
    <property type="evidence" value="ECO:0007669"/>
    <property type="project" value="InterPro"/>
</dbReference>
<keyword evidence="4" id="KW-0804">Transcription</keyword>
<dbReference type="Gramene" id="Ma09_t01000.1">
    <property type="protein sequence ID" value="Ma09_p01000.1"/>
    <property type="gene ID" value="Ma09_g01000"/>
</dbReference>